<evidence type="ECO:0000259" key="3">
    <source>
        <dbReference type="SMART" id="SM00093"/>
    </source>
</evidence>
<evidence type="ECO:0000256" key="1">
    <source>
        <dbReference type="RuleBase" id="RU000411"/>
    </source>
</evidence>
<dbReference type="SMART" id="SM00093">
    <property type="entry name" value="SERPIN"/>
    <property type="match status" value="1"/>
</dbReference>
<evidence type="ECO:0000256" key="2">
    <source>
        <dbReference type="SAM" id="MobiDB-lite"/>
    </source>
</evidence>
<accession>A0ABX6RKC8</accession>
<feature type="region of interest" description="Disordered" evidence="2">
    <location>
        <begin position="1"/>
        <end position="29"/>
    </location>
</feature>
<keyword evidence="5" id="KW-1185">Reference proteome</keyword>
<dbReference type="InterPro" id="IPR036186">
    <property type="entry name" value="Serpin_sf"/>
</dbReference>
<dbReference type="InterPro" id="IPR042178">
    <property type="entry name" value="Serpin_sf_1"/>
</dbReference>
<comment type="similarity">
    <text evidence="1">Belongs to the serpin family.</text>
</comment>
<evidence type="ECO:0000313" key="4">
    <source>
        <dbReference type="EMBL" id="QNE80942.1"/>
    </source>
</evidence>
<dbReference type="PANTHER" id="PTHR11461">
    <property type="entry name" value="SERINE PROTEASE INHIBITOR, SERPIN"/>
    <property type="match status" value="1"/>
</dbReference>
<dbReference type="SUPFAM" id="SSF56574">
    <property type="entry name" value="Serpins"/>
    <property type="match status" value="1"/>
</dbReference>
<dbReference type="EMBL" id="CP045704">
    <property type="protein sequence ID" value="QNE80942.1"/>
    <property type="molecule type" value="Genomic_DNA"/>
</dbReference>
<organism evidence="4 5">
    <name type="scientific">Streptomyces rutgersensis</name>
    <dbReference type="NCBI Taxonomy" id="53451"/>
    <lineage>
        <taxon>Bacteria</taxon>
        <taxon>Bacillati</taxon>
        <taxon>Actinomycetota</taxon>
        <taxon>Actinomycetes</taxon>
        <taxon>Kitasatosporales</taxon>
        <taxon>Streptomycetaceae</taxon>
        <taxon>Streptomyces</taxon>
        <taxon>Streptomyces diastaticus group</taxon>
    </lineage>
</organism>
<feature type="region of interest" description="Disordered" evidence="2">
    <location>
        <begin position="379"/>
        <end position="399"/>
    </location>
</feature>
<dbReference type="Proteomes" id="UP000515764">
    <property type="component" value="Chromosome"/>
</dbReference>
<feature type="compositionally biased region" description="Gly residues" evidence="2">
    <location>
        <begin position="7"/>
        <end position="22"/>
    </location>
</feature>
<dbReference type="InterPro" id="IPR023796">
    <property type="entry name" value="Serpin_dom"/>
</dbReference>
<proteinExistence type="inferred from homology"/>
<reference evidence="5" key="1">
    <citation type="submission" date="2019-10" db="EMBL/GenBank/DDBJ databases">
        <title>Antimicrobial potential of Antarctic Bacteria.</title>
        <authorList>
            <person name="Benaud N."/>
            <person name="Edwards R.J."/>
            <person name="Ferrari B.C."/>
        </authorList>
    </citation>
    <scope>NUCLEOTIDE SEQUENCE [LARGE SCALE GENOMIC DNA]</scope>
    <source>
        <strain evidence="5">NBH77</strain>
    </source>
</reference>
<protein>
    <submittedName>
        <fullName evidence="4">Proteinase inhibitor</fullName>
    </submittedName>
</protein>
<dbReference type="PANTHER" id="PTHR11461:SF313">
    <property type="entry name" value="SERPIN-Z5-RELATED"/>
    <property type="match status" value="1"/>
</dbReference>
<dbReference type="Pfam" id="PF00079">
    <property type="entry name" value="Serpin"/>
    <property type="match status" value="1"/>
</dbReference>
<dbReference type="InterPro" id="IPR000215">
    <property type="entry name" value="Serpin_fam"/>
</dbReference>
<dbReference type="Gene3D" id="2.30.39.10">
    <property type="entry name" value="Alpha-1-antitrypsin, domain 1"/>
    <property type="match status" value="1"/>
</dbReference>
<sequence>MRRTVSGTGGTGGSPGARGEPGGCPESETAGWVRGVRELAERWLPLAGRGDFVLSPAGLWLALAALSAGARGDTAAELRRLLGVDAAEAARAVAWTAATLDATDALRHATRIWSRVPLEQAYTEALPGVGSAPMDVAAVDAWVREVTHGMVERLPLRVTDETLLVLVDALVLTARWAEPFPGAATRPRDFTAGDGTVRAVPTMHRGFPAGQAWTAPGGVRVLDLPCAPAEPGRPPARVRFALGPPDAPPADVLAATWAPPAARTPIEADRVAVALPRLALRTTRDATDDVASLGAPTVLTEAADLGGLSPVPLALSQAVQESVVRVAEQGVEAAAVTALATRFGAPPPPERVEPLTFDRPFGFTVLDGAGMLPLFTAWQSGVPEDPGASREGDESRGAP</sequence>
<dbReference type="InterPro" id="IPR042185">
    <property type="entry name" value="Serpin_sf_2"/>
</dbReference>
<feature type="compositionally biased region" description="Basic and acidic residues" evidence="2">
    <location>
        <begin position="387"/>
        <end position="399"/>
    </location>
</feature>
<evidence type="ECO:0000313" key="5">
    <source>
        <dbReference type="Proteomes" id="UP000515764"/>
    </source>
</evidence>
<gene>
    <name evidence="4" type="ORF">F0345_07280</name>
</gene>
<feature type="domain" description="Serpin" evidence="3">
    <location>
        <begin position="33"/>
        <end position="375"/>
    </location>
</feature>
<dbReference type="Gene3D" id="3.30.497.10">
    <property type="entry name" value="Antithrombin, subunit I, domain 2"/>
    <property type="match status" value="1"/>
</dbReference>
<name>A0ABX6RKC8_9ACTN</name>